<accession>A0ABP0YJK9</accession>
<sequence length="354" mass="39795">MESTKLFLSLFFIVSHFLEKGFAGHHHRHHHHHLYRHFQPSKLFVFGNSYVDTGNVGPSDSNYPKYPYGITFPGKPYGRFSNGRVLTDYVARFLGLKSPIPYRHLEKVGIEGAKYGVNFAYGGTGVFKTGYDLPTMTTQIDFLRNLIANSTFTPNQVNSSFALVSVSGNDYSYYLSTNDSIEGFIPLIKKVVKQIRVNLKRIHSSGVKKIIITALGPLQCVPEITVLSNYEECNSTLTQLVDFHNFLLQQAVYKLNKETNDSPFFILNLHSAFSSIIQNKGDPQGNIKFPNPLKPCCIGINPEYHCGSVDEDGNKKYVLCNDPNSAFFWDGVHPTQQGWIAALTILLSTMKQHS</sequence>
<evidence type="ECO:0000256" key="4">
    <source>
        <dbReference type="ARBA" id="ARBA00023098"/>
    </source>
</evidence>
<evidence type="ECO:0000313" key="6">
    <source>
        <dbReference type="EMBL" id="CAK9320157.1"/>
    </source>
</evidence>
<evidence type="ECO:0008006" key="8">
    <source>
        <dbReference type="Google" id="ProtNLM"/>
    </source>
</evidence>
<organism evidence="6 7">
    <name type="scientific">Citrullus colocynthis</name>
    <name type="common">colocynth</name>
    <dbReference type="NCBI Taxonomy" id="252529"/>
    <lineage>
        <taxon>Eukaryota</taxon>
        <taxon>Viridiplantae</taxon>
        <taxon>Streptophyta</taxon>
        <taxon>Embryophyta</taxon>
        <taxon>Tracheophyta</taxon>
        <taxon>Spermatophyta</taxon>
        <taxon>Magnoliopsida</taxon>
        <taxon>eudicotyledons</taxon>
        <taxon>Gunneridae</taxon>
        <taxon>Pentapetalae</taxon>
        <taxon>rosids</taxon>
        <taxon>fabids</taxon>
        <taxon>Cucurbitales</taxon>
        <taxon>Cucurbitaceae</taxon>
        <taxon>Benincaseae</taxon>
        <taxon>Citrullus</taxon>
    </lineage>
</organism>
<evidence type="ECO:0000256" key="5">
    <source>
        <dbReference type="SAM" id="SignalP"/>
    </source>
</evidence>
<feature type="signal peptide" evidence="5">
    <location>
        <begin position="1"/>
        <end position="23"/>
    </location>
</feature>
<dbReference type="PANTHER" id="PTHR46020">
    <property type="entry name" value="OSJNBB0059K02.9 PROTEIN"/>
    <property type="match status" value="1"/>
</dbReference>
<dbReference type="Proteomes" id="UP001642487">
    <property type="component" value="Chromosome 4"/>
</dbReference>
<evidence type="ECO:0000256" key="3">
    <source>
        <dbReference type="ARBA" id="ARBA00022963"/>
    </source>
</evidence>
<proteinExistence type="inferred from homology"/>
<dbReference type="Gene3D" id="3.40.50.1110">
    <property type="entry name" value="SGNH hydrolase"/>
    <property type="match status" value="1"/>
</dbReference>
<evidence type="ECO:0000256" key="2">
    <source>
        <dbReference type="ARBA" id="ARBA00022801"/>
    </source>
</evidence>
<evidence type="ECO:0000256" key="1">
    <source>
        <dbReference type="ARBA" id="ARBA00008668"/>
    </source>
</evidence>
<keyword evidence="5" id="KW-0732">Signal</keyword>
<dbReference type="Pfam" id="PF00657">
    <property type="entry name" value="Lipase_GDSL"/>
    <property type="match status" value="1"/>
</dbReference>
<reference evidence="6 7" key="1">
    <citation type="submission" date="2024-03" db="EMBL/GenBank/DDBJ databases">
        <authorList>
            <person name="Gkanogiannis A."/>
            <person name="Becerra Lopez-Lavalle L."/>
        </authorList>
    </citation>
    <scope>NUCLEOTIDE SEQUENCE [LARGE SCALE GENOMIC DNA]</scope>
</reference>
<keyword evidence="7" id="KW-1185">Reference proteome</keyword>
<dbReference type="PANTHER" id="PTHR46020:SF32">
    <property type="entry name" value="GDSL ESTERASE_LIPASE"/>
    <property type="match status" value="1"/>
</dbReference>
<dbReference type="InterPro" id="IPR036514">
    <property type="entry name" value="SGNH_hydro_sf"/>
</dbReference>
<protein>
    <recommendedName>
        <fullName evidence="8">GDSL esterase/lipase At5g03610-like</fullName>
    </recommendedName>
</protein>
<keyword evidence="3" id="KW-0442">Lipid degradation</keyword>
<dbReference type="SUPFAM" id="SSF52266">
    <property type="entry name" value="SGNH hydrolase"/>
    <property type="match status" value="1"/>
</dbReference>
<evidence type="ECO:0000313" key="7">
    <source>
        <dbReference type="Proteomes" id="UP001642487"/>
    </source>
</evidence>
<keyword evidence="4" id="KW-0443">Lipid metabolism</keyword>
<dbReference type="InterPro" id="IPR001087">
    <property type="entry name" value="GDSL"/>
</dbReference>
<dbReference type="EMBL" id="OZ021738">
    <property type="protein sequence ID" value="CAK9320157.1"/>
    <property type="molecule type" value="Genomic_DNA"/>
</dbReference>
<name>A0ABP0YJK9_9ROSI</name>
<keyword evidence="2" id="KW-0378">Hydrolase</keyword>
<feature type="chain" id="PRO_5047397928" description="GDSL esterase/lipase At5g03610-like" evidence="5">
    <location>
        <begin position="24"/>
        <end position="354"/>
    </location>
</feature>
<gene>
    <name evidence="6" type="ORF">CITCOLO1_LOCUS12199</name>
</gene>
<comment type="similarity">
    <text evidence="1">Belongs to the 'GDSL' lipolytic enzyme family.</text>
</comment>